<dbReference type="InterPro" id="IPR006135">
    <property type="entry name" value="T3SS_substrate_exporter"/>
</dbReference>
<dbReference type="SUPFAM" id="SSF160544">
    <property type="entry name" value="EscU C-terminal domain-like"/>
    <property type="match status" value="1"/>
</dbReference>
<feature type="transmembrane region" description="Helical" evidence="3">
    <location>
        <begin position="93"/>
        <end position="117"/>
    </location>
</feature>
<dbReference type="EMBL" id="JABWMH010000001">
    <property type="protein sequence ID" value="NVD26885.1"/>
    <property type="molecule type" value="Genomic_DNA"/>
</dbReference>
<feature type="transmembrane region" description="Helical" evidence="3">
    <location>
        <begin position="35"/>
        <end position="60"/>
    </location>
</feature>
<evidence type="ECO:0000256" key="1">
    <source>
        <dbReference type="ARBA" id="ARBA00010690"/>
    </source>
</evidence>
<feature type="transmembrane region" description="Helical" evidence="3">
    <location>
        <begin position="151"/>
        <end position="169"/>
    </location>
</feature>
<feature type="transmembrane region" description="Helical" evidence="3">
    <location>
        <begin position="189"/>
        <end position="215"/>
    </location>
</feature>
<keyword evidence="3" id="KW-1133">Transmembrane helix</keyword>
<accession>A0ABX2MZK4</accession>
<dbReference type="Gene3D" id="3.40.1690.10">
    <property type="entry name" value="secretion proteins EscU"/>
    <property type="match status" value="1"/>
</dbReference>
<dbReference type="PRINTS" id="PR00950">
    <property type="entry name" value="TYPE3IMSPROT"/>
</dbReference>
<keyword evidence="3" id="KW-0472">Membrane</keyword>
<evidence type="ECO:0000313" key="4">
    <source>
        <dbReference type="EMBL" id="NVD26885.1"/>
    </source>
</evidence>
<evidence type="ECO:0000256" key="2">
    <source>
        <dbReference type="SAM" id="MobiDB-lite"/>
    </source>
</evidence>
<dbReference type="InterPro" id="IPR029025">
    <property type="entry name" value="T3SS_substrate_exporter_C"/>
</dbReference>
<reference evidence="4 5" key="1">
    <citation type="submission" date="2020-06" db="EMBL/GenBank/DDBJ databases">
        <authorList>
            <person name="Kim S.-J."/>
            <person name="Park S.-J."/>
        </authorList>
    </citation>
    <scope>NUCLEOTIDE SEQUENCE [LARGE SCALE GENOMIC DNA]</scope>
    <source>
        <strain evidence="4 5">SW-151</strain>
    </source>
</reference>
<comment type="similarity">
    <text evidence="1">Belongs to the type III secretion exporter family.</text>
</comment>
<evidence type="ECO:0000313" key="5">
    <source>
        <dbReference type="Proteomes" id="UP000652427"/>
    </source>
</evidence>
<dbReference type="Proteomes" id="UP000652427">
    <property type="component" value="Unassembled WGS sequence"/>
</dbReference>
<gene>
    <name evidence="4" type="ORF">HUO14_03060</name>
</gene>
<protein>
    <submittedName>
        <fullName evidence="4">Flagellar biosynthesis protein FlhB</fullName>
    </submittedName>
</protein>
<name>A0ABX2MZK4_9SPHN</name>
<feature type="region of interest" description="Disordered" evidence="2">
    <location>
        <begin position="1"/>
        <end position="28"/>
    </location>
</feature>
<dbReference type="Pfam" id="PF01312">
    <property type="entry name" value="Bac_export_2"/>
    <property type="match status" value="1"/>
</dbReference>
<keyword evidence="4" id="KW-0969">Cilium</keyword>
<feature type="compositionally biased region" description="Basic and acidic residues" evidence="2">
    <location>
        <begin position="19"/>
        <end position="28"/>
    </location>
</feature>
<proteinExistence type="inferred from homology"/>
<sequence length="380" mass="41060">MAEESPGGGEKTEAPTPKKLTDSSKKGDVLQSRDLGGAMVIFVGTIGFLMFGGVLFGALADMVADALIIHPQDIEDFDVGGRSVDMITSIVPAFMSLFALLIVAAIATPALLGSLGFRWSAMKPKPSKLDPIKGLKRIFGSNGVMELGKSLMKVVLIGAVGGSIIYLHLEDLAQLAAQDINNAIASYASLFLKLLLGICVCLVLIAMIDVPIQLFQRGKRLKMTKQEIKDEHKESEGSPDVRALQRQRRAEMLNDSTRKAVADATVVLVNPTHFAVALRYDRDKDSAPVVLGKGSDDIALAMREMAGEVGTPVMEYPELTRSIYYTSDVGQLIDDRLYAAVAMLLSFLIQLDAKLVSPVHKPKISLPDDVKYNVDGERMA</sequence>
<dbReference type="RefSeq" id="WP_176278396.1">
    <property type="nucleotide sequence ID" value="NZ_JABWMH010000001.1"/>
</dbReference>
<evidence type="ECO:0000256" key="3">
    <source>
        <dbReference type="SAM" id="Phobius"/>
    </source>
</evidence>
<dbReference type="PANTHER" id="PTHR30531">
    <property type="entry name" value="FLAGELLAR BIOSYNTHETIC PROTEIN FLHB"/>
    <property type="match status" value="1"/>
</dbReference>
<dbReference type="PANTHER" id="PTHR30531:SF12">
    <property type="entry name" value="FLAGELLAR BIOSYNTHETIC PROTEIN FLHB"/>
    <property type="match status" value="1"/>
</dbReference>
<keyword evidence="5" id="KW-1185">Reference proteome</keyword>
<keyword evidence="4" id="KW-0282">Flagellum</keyword>
<organism evidence="4 5">
    <name type="scientific">Parasphingorhabdus flavimaris</name>
    <dbReference type="NCBI Taxonomy" id="266812"/>
    <lineage>
        <taxon>Bacteria</taxon>
        <taxon>Pseudomonadati</taxon>
        <taxon>Pseudomonadota</taxon>
        <taxon>Alphaproteobacteria</taxon>
        <taxon>Sphingomonadales</taxon>
        <taxon>Sphingomonadaceae</taxon>
        <taxon>Parasphingorhabdus</taxon>
    </lineage>
</organism>
<comment type="caution">
    <text evidence="4">The sequence shown here is derived from an EMBL/GenBank/DDBJ whole genome shotgun (WGS) entry which is preliminary data.</text>
</comment>
<keyword evidence="3" id="KW-0812">Transmembrane</keyword>
<keyword evidence="4" id="KW-0966">Cell projection</keyword>